<dbReference type="RefSeq" id="WP_108915920.1">
    <property type="nucleotide sequence ID" value="NZ_BGJY01000006.1"/>
</dbReference>
<keyword evidence="4" id="KW-1185">Reference proteome</keyword>
<name>A0A2U1SUI4_METSR</name>
<organism evidence="3 4">
    <name type="scientific">Methylosinus sporium</name>
    <dbReference type="NCBI Taxonomy" id="428"/>
    <lineage>
        <taxon>Bacteria</taxon>
        <taxon>Pseudomonadati</taxon>
        <taxon>Pseudomonadota</taxon>
        <taxon>Alphaproteobacteria</taxon>
        <taxon>Hyphomicrobiales</taxon>
        <taxon>Methylocystaceae</taxon>
        <taxon>Methylosinus</taxon>
    </lineage>
</organism>
<dbReference type="PANTHER" id="PTHR36920:SF1">
    <property type="entry name" value="OUTER MEMBRANE PROTEIN W"/>
    <property type="match status" value="1"/>
</dbReference>
<gene>
    <name evidence="3" type="ORF">C5689_03675</name>
</gene>
<evidence type="ECO:0000313" key="4">
    <source>
        <dbReference type="Proteomes" id="UP000245137"/>
    </source>
</evidence>
<comment type="caution">
    <text evidence="3">The sequence shown here is derived from an EMBL/GenBank/DDBJ whole genome shotgun (WGS) entry which is preliminary data.</text>
</comment>
<reference evidence="3 4" key="1">
    <citation type="journal article" date="2018" name="Appl. Microbiol. Biotechnol.">
        <title>Co-cultivation of the strictly anaerobic methanogen Methanosarcina barkeri with aerobic methanotrophs in an oxygen-limited membrane bioreactor.</title>
        <authorList>
            <person name="In 't Zandt M.H."/>
            <person name="van den Bosch T.J.M."/>
            <person name="Rijkers R."/>
            <person name="van Kessel M.A.H.J."/>
            <person name="Jetten M.S.M."/>
            <person name="Welte C.U."/>
        </authorList>
    </citation>
    <scope>NUCLEOTIDE SEQUENCE [LARGE SCALE GENOMIC DNA]</scope>
    <source>
        <strain evidence="3 4">DSM 17706</strain>
    </source>
</reference>
<sequence length="277" mass="29108">MNLPYRVIGAASALVCANAAYAADLLSRAQPQPATISSVDYQPFQIRLRATAIVPDGGFSVFDRFGTVPAVTGIAAGVPGGQIFGAGVHASTSIIPEIDLSYYFDEHFAVETIAGYTRHTLTATGSLAGIPVGATNLLPVSLLGQYHFTQFGAFQPYIGVGVTWAVPYGYSPGNGWTPLGTALGFTGYDSVRALQIGTSVGVAGQIGFDYMITPNIGVNVDLKRIMAEPTAYATIYNSALNQNIYVKVKSNIDPWLASVGVTLRFGGAATQPILAKY</sequence>
<dbReference type="Proteomes" id="UP000245137">
    <property type="component" value="Unassembled WGS sequence"/>
</dbReference>
<dbReference type="GO" id="GO:0019867">
    <property type="term" value="C:outer membrane"/>
    <property type="evidence" value="ECO:0007669"/>
    <property type="project" value="InterPro"/>
</dbReference>
<evidence type="ECO:0000313" key="3">
    <source>
        <dbReference type="EMBL" id="PWB95249.1"/>
    </source>
</evidence>
<dbReference type="PANTHER" id="PTHR36920">
    <property type="match status" value="1"/>
</dbReference>
<dbReference type="Gene3D" id="2.40.160.20">
    <property type="match status" value="1"/>
</dbReference>
<dbReference type="InterPro" id="IPR005618">
    <property type="entry name" value="OMPW"/>
</dbReference>
<dbReference type="GO" id="GO:0055085">
    <property type="term" value="P:transmembrane transport"/>
    <property type="evidence" value="ECO:0007669"/>
    <property type="project" value="TreeGrafter"/>
</dbReference>
<dbReference type="Pfam" id="PF03922">
    <property type="entry name" value="OmpW"/>
    <property type="match status" value="1"/>
</dbReference>
<feature type="chain" id="PRO_5015744553" evidence="2">
    <location>
        <begin position="23"/>
        <end position="277"/>
    </location>
</feature>
<keyword evidence="2" id="KW-0732">Signal</keyword>
<evidence type="ECO:0000256" key="2">
    <source>
        <dbReference type="SAM" id="SignalP"/>
    </source>
</evidence>
<evidence type="ECO:0000256" key="1">
    <source>
        <dbReference type="ARBA" id="ARBA00009330"/>
    </source>
</evidence>
<dbReference type="OrthoDB" id="9807574at2"/>
<dbReference type="AlphaFoldDB" id="A0A2U1SUI4"/>
<dbReference type="EMBL" id="PUIV01000003">
    <property type="protein sequence ID" value="PWB95249.1"/>
    <property type="molecule type" value="Genomic_DNA"/>
</dbReference>
<accession>A0A2U1SUI4</accession>
<dbReference type="InterPro" id="IPR011250">
    <property type="entry name" value="OMP/PagP_B-barrel"/>
</dbReference>
<dbReference type="SUPFAM" id="SSF56925">
    <property type="entry name" value="OMPA-like"/>
    <property type="match status" value="1"/>
</dbReference>
<comment type="similarity">
    <text evidence="1">Belongs to the OmpW/AlkL family.</text>
</comment>
<proteinExistence type="inferred from homology"/>
<feature type="signal peptide" evidence="2">
    <location>
        <begin position="1"/>
        <end position="22"/>
    </location>
</feature>
<protein>
    <submittedName>
        <fullName evidence="3">OmpW family protein</fullName>
    </submittedName>
</protein>